<organism evidence="2 3">
    <name type="scientific">Paraglaciecola aquimarina</name>
    <dbReference type="NCBI Taxonomy" id="1235557"/>
    <lineage>
        <taxon>Bacteria</taxon>
        <taxon>Pseudomonadati</taxon>
        <taxon>Pseudomonadota</taxon>
        <taxon>Gammaproteobacteria</taxon>
        <taxon>Alteromonadales</taxon>
        <taxon>Alteromonadaceae</taxon>
        <taxon>Paraglaciecola</taxon>
    </lineage>
</organism>
<evidence type="ECO:0000256" key="1">
    <source>
        <dbReference type="SAM" id="Coils"/>
    </source>
</evidence>
<feature type="coiled-coil region" evidence="1">
    <location>
        <begin position="28"/>
        <end position="55"/>
    </location>
</feature>
<dbReference type="Proteomes" id="UP001247805">
    <property type="component" value="Unassembled WGS sequence"/>
</dbReference>
<evidence type="ECO:0000313" key="2">
    <source>
        <dbReference type="EMBL" id="MDU0352807.1"/>
    </source>
</evidence>
<protein>
    <recommendedName>
        <fullName evidence="4">Orphan protein</fullName>
    </recommendedName>
</protein>
<evidence type="ECO:0008006" key="4">
    <source>
        <dbReference type="Google" id="ProtNLM"/>
    </source>
</evidence>
<keyword evidence="1" id="KW-0175">Coiled coil</keyword>
<sequence length="58" mass="6936">MDMDQKKLRQLLQNSDKTFEQYQQHPSSDSFAEEYEQAKNELNQYMAQVRKSISHKSP</sequence>
<accession>A0ABU3SS56</accession>
<gene>
    <name evidence="2" type="ORF">RS130_01700</name>
</gene>
<evidence type="ECO:0000313" key="3">
    <source>
        <dbReference type="Proteomes" id="UP001247805"/>
    </source>
</evidence>
<name>A0ABU3SS56_9ALTE</name>
<comment type="caution">
    <text evidence="2">The sequence shown here is derived from an EMBL/GenBank/DDBJ whole genome shotgun (WGS) entry which is preliminary data.</text>
</comment>
<keyword evidence="3" id="KW-1185">Reference proteome</keyword>
<reference evidence="2 3" key="1">
    <citation type="submission" date="2023-10" db="EMBL/GenBank/DDBJ databases">
        <title>Glaciecola aquimarina strain GGW-M5 nov., isolated from a coastal seawater.</title>
        <authorList>
            <person name="Bayburt H."/>
            <person name="Kim J.M."/>
            <person name="Choi B.J."/>
            <person name="Jeon C.O."/>
        </authorList>
    </citation>
    <scope>NUCLEOTIDE SEQUENCE [LARGE SCALE GENOMIC DNA]</scope>
    <source>
        <strain evidence="2 3">KCTC 32108</strain>
    </source>
</reference>
<dbReference type="RefSeq" id="WP_316024514.1">
    <property type="nucleotide sequence ID" value="NZ_JAWDIO010000002.1"/>
</dbReference>
<dbReference type="EMBL" id="JAWDIO010000002">
    <property type="protein sequence ID" value="MDU0352807.1"/>
    <property type="molecule type" value="Genomic_DNA"/>
</dbReference>
<proteinExistence type="predicted"/>